<evidence type="ECO:0000313" key="2">
    <source>
        <dbReference type="Proteomes" id="UP001341840"/>
    </source>
</evidence>
<name>A0ABU6WC72_9FABA</name>
<dbReference type="PANTHER" id="PTHR46737:SF3">
    <property type="entry name" value="OXIDOREDUCTASE_TRANSITION METAL ION-BINDING PROTEIN (DUF3531)"/>
    <property type="match status" value="1"/>
</dbReference>
<reference evidence="1 2" key="1">
    <citation type="journal article" date="2023" name="Plants (Basel)">
        <title>Bridging the Gap: Combining Genomics and Transcriptomics Approaches to Understand Stylosanthes scabra, an Orphan Legume from the Brazilian Caatinga.</title>
        <authorList>
            <person name="Ferreira-Neto J.R.C."/>
            <person name="da Silva M.D."/>
            <person name="Binneck E."/>
            <person name="de Melo N.F."/>
            <person name="da Silva R.H."/>
            <person name="de Melo A.L.T.M."/>
            <person name="Pandolfi V."/>
            <person name="Bustamante F.O."/>
            <person name="Brasileiro-Vidal A.C."/>
            <person name="Benko-Iseppon A.M."/>
        </authorList>
    </citation>
    <scope>NUCLEOTIDE SEQUENCE [LARGE SCALE GENOMIC DNA]</scope>
    <source>
        <tissue evidence="1">Leaves</tissue>
    </source>
</reference>
<keyword evidence="2" id="KW-1185">Reference proteome</keyword>
<organism evidence="1 2">
    <name type="scientific">Stylosanthes scabra</name>
    <dbReference type="NCBI Taxonomy" id="79078"/>
    <lineage>
        <taxon>Eukaryota</taxon>
        <taxon>Viridiplantae</taxon>
        <taxon>Streptophyta</taxon>
        <taxon>Embryophyta</taxon>
        <taxon>Tracheophyta</taxon>
        <taxon>Spermatophyta</taxon>
        <taxon>Magnoliopsida</taxon>
        <taxon>eudicotyledons</taxon>
        <taxon>Gunneridae</taxon>
        <taxon>Pentapetalae</taxon>
        <taxon>rosids</taxon>
        <taxon>fabids</taxon>
        <taxon>Fabales</taxon>
        <taxon>Fabaceae</taxon>
        <taxon>Papilionoideae</taxon>
        <taxon>50 kb inversion clade</taxon>
        <taxon>dalbergioids sensu lato</taxon>
        <taxon>Dalbergieae</taxon>
        <taxon>Pterocarpus clade</taxon>
        <taxon>Stylosanthes</taxon>
    </lineage>
</organism>
<protein>
    <submittedName>
        <fullName evidence="1">Uncharacterized protein</fullName>
    </submittedName>
</protein>
<dbReference type="InterPro" id="IPR021920">
    <property type="entry name" value="DUF3531"/>
</dbReference>
<dbReference type="Pfam" id="PF12049">
    <property type="entry name" value="DUF3531"/>
    <property type="match status" value="1"/>
</dbReference>
<gene>
    <name evidence="1" type="ORF">PIB30_038648</name>
</gene>
<accession>A0ABU6WC72</accession>
<comment type="caution">
    <text evidence="1">The sequence shown here is derived from an EMBL/GenBank/DDBJ whole genome shotgun (WGS) entry which is preliminary data.</text>
</comment>
<sequence>MKLPMVSLQISSYPRTWTHLCCSRSGHTNLNGEDFNIDIIKEDLANDDGSETLVQGIYGRSETKDIDIEVLNEDEDVLGYSGQGAYTGRPEKDHERDPEVADILGSLLDDPQKAQSRMEDRLRKKRNKILHTKMGSGVPMKVSVNKFDFSNSYIWLEFYNAPLEKDISLICDTIRSWHIVGRLGGCNSMNMQLSQSPMEKRPSYDFIQGANVTPTTFYNIGDLEVQDNVARIWCSTSCIVFPR</sequence>
<dbReference type="Proteomes" id="UP001341840">
    <property type="component" value="Unassembled WGS sequence"/>
</dbReference>
<dbReference type="EMBL" id="JASCZI010181443">
    <property type="protein sequence ID" value="MED6183526.1"/>
    <property type="molecule type" value="Genomic_DNA"/>
</dbReference>
<proteinExistence type="predicted"/>
<dbReference type="PANTHER" id="PTHR46737">
    <property type="entry name" value="OS02G0827600 PROTEIN"/>
    <property type="match status" value="1"/>
</dbReference>
<evidence type="ECO:0000313" key="1">
    <source>
        <dbReference type="EMBL" id="MED6183526.1"/>
    </source>
</evidence>